<dbReference type="InterPro" id="IPR036612">
    <property type="entry name" value="KH_dom_type_1_sf"/>
</dbReference>
<feature type="domain" description="K Homology" evidence="2">
    <location>
        <begin position="123"/>
        <end position="192"/>
    </location>
</feature>
<dbReference type="InterPro" id="IPR004087">
    <property type="entry name" value="KH_dom"/>
</dbReference>
<dbReference type="InterPro" id="IPR019510">
    <property type="entry name" value="AKAP7-like_phosphoesterase"/>
</dbReference>
<dbReference type="InterPro" id="IPR004088">
    <property type="entry name" value="KH_dom_type_1"/>
</dbReference>
<organism evidence="3">
    <name type="scientific">Heligmosomoides polygyrus</name>
    <name type="common">Parasitic roundworm</name>
    <dbReference type="NCBI Taxonomy" id="6339"/>
    <lineage>
        <taxon>Eukaryota</taxon>
        <taxon>Metazoa</taxon>
        <taxon>Ecdysozoa</taxon>
        <taxon>Nematoda</taxon>
        <taxon>Chromadorea</taxon>
        <taxon>Rhabditida</taxon>
        <taxon>Rhabditina</taxon>
        <taxon>Rhabditomorpha</taxon>
        <taxon>Strongyloidea</taxon>
        <taxon>Heligmosomidae</taxon>
        <taxon>Heligmosomoides</taxon>
    </lineage>
</organism>
<dbReference type="PROSITE" id="PS50084">
    <property type="entry name" value="KH_TYPE_1"/>
    <property type="match status" value="1"/>
</dbReference>
<dbReference type="PANTHER" id="PTHR13360">
    <property type="entry name" value="ACTIVATING SIGNAL COINTEGRATOR 1 COMPLEX SUBUNIT 1"/>
    <property type="match status" value="1"/>
</dbReference>
<protein>
    <submittedName>
        <fullName evidence="5">KH domain-containing protein</fullName>
    </submittedName>
</protein>
<dbReference type="EMBL" id="UZAH01029150">
    <property type="protein sequence ID" value="VDP04522.1"/>
    <property type="molecule type" value="Genomic_DNA"/>
</dbReference>
<dbReference type="GO" id="GO:0003723">
    <property type="term" value="F:RNA binding"/>
    <property type="evidence" value="ECO:0007669"/>
    <property type="project" value="UniProtKB-UniRule"/>
</dbReference>
<dbReference type="GO" id="GO:0006307">
    <property type="term" value="P:DNA alkylation repair"/>
    <property type="evidence" value="ECO:0007669"/>
    <property type="project" value="InterPro"/>
</dbReference>
<dbReference type="Pfam" id="PF10469">
    <property type="entry name" value="AKAP7_NLS"/>
    <property type="match status" value="1"/>
</dbReference>
<dbReference type="Gene3D" id="3.30.1370.10">
    <property type="entry name" value="K Homology domain, type 1"/>
    <property type="match status" value="1"/>
</dbReference>
<reference evidence="3 4" key="1">
    <citation type="submission" date="2018-11" db="EMBL/GenBank/DDBJ databases">
        <authorList>
            <consortium name="Pathogen Informatics"/>
        </authorList>
    </citation>
    <scope>NUCLEOTIDE SEQUENCE [LARGE SCALE GENOMIC DNA]</scope>
</reference>
<dbReference type="SUPFAM" id="SSF54791">
    <property type="entry name" value="Eukaryotic type KH-domain (KH-domain type I)"/>
    <property type="match status" value="1"/>
</dbReference>
<proteinExistence type="predicted"/>
<dbReference type="GO" id="GO:0006355">
    <property type="term" value="P:regulation of DNA-templated transcription"/>
    <property type="evidence" value="ECO:0007669"/>
    <property type="project" value="TreeGrafter"/>
</dbReference>
<gene>
    <name evidence="3" type="ORF">HPBE_LOCUS15974</name>
</gene>
<evidence type="ECO:0000313" key="5">
    <source>
        <dbReference type="WBParaSite" id="HPBE_0001597501-mRNA-1"/>
    </source>
</evidence>
<dbReference type="Proteomes" id="UP000050761">
    <property type="component" value="Unassembled WGS sequence"/>
</dbReference>
<evidence type="ECO:0000313" key="3">
    <source>
        <dbReference type="EMBL" id="VDP04522.1"/>
    </source>
</evidence>
<dbReference type="SMART" id="SM00322">
    <property type="entry name" value="KH"/>
    <property type="match status" value="1"/>
</dbReference>
<evidence type="ECO:0000256" key="1">
    <source>
        <dbReference type="PROSITE-ProRule" id="PRU00117"/>
    </source>
</evidence>
<sequence length="502" mass="56642">MEGFVDLGETRSRNLKVLLQEAACSRRVLNIDNWWTGQDRFQTLSLVRSAFLTSKFSSICPVRMSSSGFPLYAETYKIGNRVYRRNEYKPSAAHRPEDTGDTPDLFADDVEEDGPCVVDEVNTEFACRIYVPSAFYGKLIGARGTTRRELEESTECRLTIPRKGQSGNVEIKSFVGLENVQRCLDRIELLVSEARKSAPVTHFIAIPCASPEVVQSFEIFKEAVINNAGIPEESRNPELFISATKLHITVCVLWIFDDEEQKKATEVIEQCRGDILALLPDGSFGVELSGVETWEDDPKNVKVIFASIKSEPLQRICDLLRKRLVLAGLSPKTEKKLSTVDSSVRMHMTLMKSGYVDRLSAEHVRVYHGTGRNQFSEYWAIDVSPEGKQFLFVEIKTFRLWFGQPIEVDPVLAMHQIVVDAILFINRDGRVDPKRSGRAPGGEYELSVRRMWSTCASGILERFVTVVELASKPKAFDASVILEEYKDFHFGTFTVNKVSVLL</sequence>
<keyword evidence="1" id="KW-0694">RNA-binding</keyword>
<evidence type="ECO:0000313" key="4">
    <source>
        <dbReference type="Proteomes" id="UP000050761"/>
    </source>
</evidence>
<dbReference type="AlphaFoldDB" id="A0A3P7ZVB9"/>
<evidence type="ECO:0000259" key="2">
    <source>
        <dbReference type="SMART" id="SM00322"/>
    </source>
</evidence>
<accession>A0A3P7ZVB9</accession>
<dbReference type="OrthoDB" id="277832at2759"/>
<dbReference type="InterPro" id="IPR009210">
    <property type="entry name" value="ASCC1"/>
</dbReference>
<dbReference type="WBParaSite" id="HPBE_0001597501-mRNA-1">
    <property type="protein sequence ID" value="HPBE_0001597501-mRNA-1"/>
    <property type="gene ID" value="HPBE_0001597501"/>
</dbReference>
<dbReference type="Pfam" id="PF00013">
    <property type="entry name" value="KH_1"/>
    <property type="match status" value="1"/>
</dbReference>
<reference evidence="5" key="2">
    <citation type="submission" date="2019-09" db="UniProtKB">
        <authorList>
            <consortium name="WormBaseParasite"/>
        </authorList>
    </citation>
    <scope>IDENTIFICATION</scope>
</reference>
<dbReference type="GO" id="GO:0005634">
    <property type="term" value="C:nucleus"/>
    <property type="evidence" value="ECO:0007669"/>
    <property type="project" value="TreeGrafter"/>
</dbReference>
<keyword evidence="4" id="KW-1185">Reference proteome</keyword>
<name>A0A3P7ZVB9_HELPZ</name>
<dbReference type="Gene3D" id="3.90.1140.10">
    <property type="entry name" value="Cyclic phosphodiesterase"/>
    <property type="match status" value="1"/>
</dbReference>
<dbReference type="PANTHER" id="PTHR13360:SF1">
    <property type="entry name" value="ACTIVATING SIGNAL COINTEGRATOR 1 COMPLEX SUBUNIT 1"/>
    <property type="match status" value="1"/>
</dbReference>